<evidence type="ECO:0000313" key="3">
    <source>
        <dbReference type="Proteomes" id="UP000033647"/>
    </source>
</evidence>
<organism evidence="2 3">
    <name type="scientific">Zymoseptoria brevis</name>
    <dbReference type="NCBI Taxonomy" id="1047168"/>
    <lineage>
        <taxon>Eukaryota</taxon>
        <taxon>Fungi</taxon>
        <taxon>Dikarya</taxon>
        <taxon>Ascomycota</taxon>
        <taxon>Pezizomycotina</taxon>
        <taxon>Dothideomycetes</taxon>
        <taxon>Dothideomycetidae</taxon>
        <taxon>Mycosphaerellales</taxon>
        <taxon>Mycosphaerellaceae</taxon>
        <taxon>Zymoseptoria</taxon>
    </lineage>
</organism>
<feature type="region of interest" description="Disordered" evidence="1">
    <location>
        <begin position="248"/>
        <end position="273"/>
    </location>
</feature>
<feature type="compositionally biased region" description="Pro residues" evidence="1">
    <location>
        <begin position="249"/>
        <end position="265"/>
    </location>
</feature>
<evidence type="ECO:0000256" key="1">
    <source>
        <dbReference type="SAM" id="MobiDB-lite"/>
    </source>
</evidence>
<dbReference type="OrthoDB" id="10342839at2759"/>
<evidence type="ECO:0000313" key="2">
    <source>
        <dbReference type="EMBL" id="KJX97656.1"/>
    </source>
</evidence>
<comment type="caution">
    <text evidence="2">The sequence shown here is derived from an EMBL/GenBank/DDBJ whole genome shotgun (WGS) entry which is preliminary data.</text>
</comment>
<protein>
    <submittedName>
        <fullName evidence="2">Uncharacterized protein</fullName>
    </submittedName>
</protein>
<accession>A0A0F4GJT0</accession>
<feature type="compositionally biased region" description="Pro residues" evidence="1">
    <location>
        <begin position="212"/>
        <end position="222"/>
    </location>
</feature>
<proteinExistence type="predicted"/>
<name>A0A0F4GJT0_9PEZI</name>
<reference evidence="2 3" key="1">
    <citation type="submission" date="2015-03" db="EMBL/GenBank/DDBJ databases">
        <title>RNA-seq based gene annotation and comparative genomics of four Zymoseptoria species reveal species-specific pathogenicity related genes and transposable element activity.</title>
        <authorList>
            <person name="Grandaubert J."/>
            <person name="Bhattacharyya A."/>
            <person name="Stukenbrock E.H."/>
        </authorList>
    </citation>
    <scope>NUCLEOTIDE SEQUENCE [LARGE SCALE GENOMIC DNA]</scope>
    <source>
        <strain evidence="2 3">Zb18110</strain>
    </source>
</reference>
<feature type="region of interest" description="Disordered" evidence="1">
    <location>
        <begin position="206"/>
        <end position="226"/>
    </location>
</feature>
<keyword evidence="3" id="KW-1185">Reference proteome</keyword>
<dbReference type="AlphaFoldDB" id="A0A0F4GJT0"/>
<dbReference type="EMBL" id="LAFY01000467">
    <property type="protein sequence ID" value="KJX97656.1"/>
    <property type="molecule type" value="Genomic_DNA"/>
</dbReference>
<sequence length="353" mass="38870">MDFIIFVLTLLVLYNWERLQACFARVHLAWQFLFHALNILIAWSMPMLQLLGTAMEDDGDEGDDSARTYGFETGANSFTSKPTHAIDCSNAPVRSALPPLTKAEMEALDRVYGVRALRRAKQHAARCKRLAAEQEAMRRAATFESLCWSAHEWEVFDTRMALLSQLQETASRREEEARQEADEEKKATAAVVTALRQRCENDTAAATLNAPPSIPPITPPESPTAVPTAAVSSSVITPSSPVAAVPLITLPPSPPTTPASSPPATPLSKRKRSSLGEYDFEASRMPGKCVKTDLGHVKQKVLNLSLECNDGERLWVGGELMEWSFSPRMGSTSWPPYHPTLQVDDSCMDVSWG</sequence>
<dbReference type="Proteomes" id="UP000033647">
    <property type="component" value="Unassembled WGS sequence"/>
</dbReference>
<gene>
    <name evidence="2" type="ORF">TI39_contig475g00014</name>
</gene>